<dbReference type="Proteomes" id="UP000225351">
    <property type="component" value="Segment"/>
</dbReference>
<reference evidence="2 3" key="1">
    <citation type="submission" date="2017-04" db="EMBL/GenBank/DDBJ databases">
        <title>Isolation and Genetic Analysis of a Novel Cyanophage S-H35 from the Bohai Sea.</title>
        <authorList>
            <person name="Xu X."/>
        </authorList>
    </citation>
    <scope>NUCLEOTIDE SEQUENCE [LARGE SCALE GENOMIC DNA]</scope>
</reference>
<feature type="domain" description="Prolyl 4-hydroxylase alpha subunit Fe(2+) 2OG dioxygenase" evidence="1">
    <location>
        <begin position="117"/>
        <end position="203"/>
    </location>
</feature>
<dbReference type="GeneID" id="65107796"/>
<keyword evidence="3" id="KW-1185">Reference proteome</keyword>
<accession>A0A1Z1LW93</accession>
<dbReference type="EMBL" id="KY945241">
    <property type="protein sequence ID" value="ARW56938.1"/>
    <property type="molecule type" value="Genomic_RNA"/>
</dbReference>
<name>A0A1Z1LW93_9CAUD</name>
<organism evidence="2 3">
    <name type="scientific">Synechococcus phage S-H35</name>
    <dbReference type="NCBI Taxonomy" id="1983572"/>
    <lineage>
        <taxon>Viruses</taxon>
        <taxon>Duplodnaviria</taxon>
        <taxon>Heunggongvirae</taxon>
        <taxon>Uroviricota</taxon>
        <taxon>Caudoviricetes</taxon>
        <taxon>Pantevenvirales</taxon>
        <taxon>Kyanoviridae</taxon>
        <taxon>Shandvirus</taxon>
        <taxon>Shandvirus sh35</taxon>
    </lineage>
</organism>
<evidence type="ECO:0000313" key="3">
    <source>
        <dbReference type="Proteomes" id="UP000225351"/>
    </source>
</evidence>
<proteinExistence type="predicted"/>
<evidence type="ECO:0000313" key="2">
    <source>
        <dbReference type="EMBL" id="ARW56938.1"/>
    </source>
</evidence>
<dbReference type="Pfam" id="PF13640">
    <property type="entry name" value="2OG-FeII_Oxy_3"/>
    <property type="match status" value="1"/>
</dbReference>
<dbReference type="RefSeq" id="YP_010090324.1">
    <property type="nucleotide sequence ID" value="NC_055719.1"/>
</dbReference>
<dbReference type="KEGG" id="vg:65107796"/>
<protein>
    <submittedName>
        <fullName evidence="2">Prolyl 4-hydroxylase</fullName>
    </submittedName>
</protein>
<evidence type="ECO:0000259" key="1">
    <source>
        <dbReference type="Pfam" id="PF13640"/>
    </source>
</evidence>
<dbReference type="InterPro" id="IPR044862">
    <property type="entry name" value="Pro_4_hyd_alph_FE2OG_OXY"/>
</dbReference>
<sequence length="214" mass="24662">MNVDSLSDKSLFTGNNTLTSNFIGEYFLDDLSVCDDLIDFFHNSAYGKTNHRQGITTSGYDEKVKKSTDLEITPQMTFSANSNYMRQLQSCCEKYIAQYPACNIASPWRIVENYNIQWYKPGEGFFAFHCERGNSREPSNARHLVWMTYLNDVEDGGGTEFYNQNTIFKAEKGKTLIWPCDWTYTHRGQVSPTEHKYIITGWYSFYSDPTKPGS</sequence>
<dbReference type="Gene3D" id="2.60.120.620">
    <property type="entry name" value="q2cbj1_9rhob like domain"/>
    <property type="match status" value="1"/>
</dbReference>